<gene>
    <name evidence="1" type="ORF">KSP39_PZI010389</name>
</gene>
<evidence type="ECO:0000313" key="1">
    <source>
        <dbReference type="EMBL" id="KAK8941092.1"/>
    </source>
</evidence>
<name>A0AAP0BJ81_9ASPA</name>
<dbReference type="Proteomes" id="UP001418222">
    <property type="component" value="Unassembled WGS sequence"/>
</dbReference>
<protein>
    <submittedName>
        <fullName evidence="1">Uncharacterized protein</fullName>
    </submittedName>
</protein>
<keyword evidence="2" id="KW-1185">Reference proteome</keyword>
<dbReference type="EMBL" id="JBBWWQ010000008">
    <property type="protein sequence ID" value="KAK8941092.1"/>
    <property type="molecule type" value="Genomic_DNA"/>
</dbReference>
<evidence type="ECO:0000313" key="2">
    <source>
        <dbReference type="Proteomes" id="UP001418222"/>
    </source>
</evidence>
<accession>A0AAP0BJ81</accession>
<sequence length="99" mass="11143">MLYLTLSMQIPEEASRGTLDVAVKTSSGCGSHELGCRQRRSGGMEFLPATTGETAEQSHNVNAIMIFFSSSLKRDILEHFRRVSARDFYSLEKRRTIQT</sequence>
<comment type="caution">
    <text evidence="1">The sequence shown here is derived from an EMBL/GenBank/DDBJ whole genome shotgun (WGS) entry which is preliminary data.</text>
</comment>
<organism evidence="1 2">
    <name type="scientific">Platanthera zijinensis</name>
    <dbReference type="NCBI Taxonomy" id="2320716"/>
    <lineage>
        <taxon>Eukaryota</taxon>
        <taxon>Viridiplantae</taxon>
        <taxon>Streptophyta</taxon>
        <taxon>Embryophyta</taxon>
        <taxon>Tracheophyta</taxon>
        <taxon>Spermatophyta</taxon>
        <taxon>Magnoliopsida</taxon>
        <taxon>Liliopsida</taxon>
        <taxon>Asparagales</taxon>
        <taxon>Orchidaceae</taxon>
        <taxon>Orchidoideae</taxon>
        <taxon>Orchideae</taxon>
        <taxon>Orchidinae</taxon>
        <taxon>Platanthera</taxon>
    </lineage>
</organism>
<reference evidence="1 2" key="1">
    <citation type="journal article" date="2022" name="Nat. Plants">
        <title>Genomes of leafy and leafless Platanthera orchids illuminate the evolution of mycoheterotrophy.</title>
        <authorList>
            <person name="Li M.H."/>
            <person name="Liu K.W."/>
            <person name="Li Z."/>
            <person name="Lu H.C."/>
            <person name="Ye Q.L."/>
            <person name="Zhang D."/>
            <person name="Wang J.Y."/>
            <person name="Li Y.F."/>
            <person name="Zhong Z.M."/>
            <person name="Liu X."/>
            <person name="Yu X."/>
            <person name="Liu D.K."/>
            <person name="Tu X.D."/>
            <person name="Liu B."/>
            <person name="Hao Y."/>
            <person name="Liao X.Y."/>
            <person name="Jiang Y.T."/>
            <person name="Sun W.H."/>
            <person name="Chen J."/>
            <person name="Chen Y.Q."/>
            <person name="Ai Y."/>
            <person name="Zhai J.W."/>
            <person name="Wu S.S."/>
            <person name="Zhou Z."/>
            <person name="Hsiao Y.Y."/>
            <person name="Wu W.L."/>
            <person name="Chen Y.Y."/>
            <person name="Lin Y.F."/>
            <person name="Hsu J.L."/>
            <person name="Li C.Y."/>
            <person name="Wang Z.W."/>
            <person name="Zhao X."/>
            <person name="Zhong W.Y."/>
            <person name="Ma X.K."/>
            <person name="Ma L."/>
            <person name="Huang J."/>
            <person name="Chen G.Z."/>
            <person name="Huang M.Z."/>
            <person name="Huang L."/>
            <person name="Peng D.H."/>
            <person name="Luo Y.B."/>
            <person name="Zou S.Q."/>
            <person name="Chen S.P."/>
            <person name="Lan S."/>
            <person name="Tsai W.C."/>
            <person name="Van de Peer Y."/>
            <person name="Liu Z.J."/>
        </authorList>
    </citation>
    <scope>NUCLEOTIDE SEQUENCE [LARGE SCALE GENOMIC DNA]</scope>
    <source>
        <strain evidence="1">Lor287</strain>
    </source>
</reference>
<dbReference type="AlphaFoldDB" id="A0AAP0BJ81"/>
<proteinExistence type="predicted"/>